<organism evidence="2 3">
    <name type="scientific">Candidatus Liptonbacteria bacterium RIFCSPLOWO2_01_FULL_56_20</name>
    <dbReference type="NCBI Taxonomy" id="1798652"/>
    <lineage>
        <taxon>Bacteria</taxon>
        <taxon>Candidatus Liptoniibacteriota</taxon>
    </lineage>
</organism>
<evidence type="ECO:0000256" key="1">
    <source>
        <dbReference type="SAM" id="Phobius"/>
    </source>
</evidence>
<protein>
    <submittedName>
        <fullName evidence="2">Uncharacterized protein</fullName>
    </submittedName>
</protein>
<name>A0A1G2CI56_9BACT</name>
<feature type="transmembrane region" description="Helical" evidence="1">
    <location>
        <begin position="43"/>
        <end position="60"/>
    </location>
</feature>
<dbReference type="STRING" id="1798652.A3A43_00480"/>
<feature type="transmembrane region" description="Helical" evidence="1">
    <location>
        <begin position="66"/>
        <end position="86"/>
    </location>
</feature>
<dbReference type="AlphaFoldDB" id="A0A1G2CI56"/>
<keyword evidence="1" id="KW-1133">Transmembrane helix</keyword>
<evidence type="ECO:0000313" key="3">
    <source>
        <dbReference type="Proteomes" id="UP000178495"/>
    </source>
</evidence>
<keyword evidence="1" id="KW-0472">Membrane</keyword>
<feature type="transmembrane region" description="Helical" evidence="1">
    <location>
        <begin position="147"/>
        <end position="163"/>
    </location>
</feature>
<sequence length="194" mass="22124">MDIFLQVWGSIGYLLNKIFLWLSEHARNGGKNASARKWRIASWAVYLFGLPPWVIIFVMWRNWIAASVEASGAPAMLLGLVLAFRGTTSNPPRWLDRLALVCIPLGFGYSLYDFGGITTINQWLEIGLVLGFLVGTYMLAKERASGYLWYVLMHVTCGWLMWIQGYPWLFLQQLVSLVFIADAWRATQKRIASK</sequence>
<gene>
    <name evidence="2" type="ORF">A3A43_00480</name>
</gene>
<dbReference type="Proteomes" id="UP000178495">
    <property type="component" value="Unassembled WGS sequence"/>
</dbReference>
<reference evidence="2 3" key="1">
    <citation type="journal article" date="2016" name="Nat. Commun.">
        <title>Thousands of microbial genomes shed light on interconnected biogeochemical processes in an aquifer system.</title>
        <authorList>
            <person name="Anantharaman K."/>
            <person name="Brown C.T."/>
            <person name="Hug L.A."/>
            <person name="Sharon I."/>
            <person name="Castelle C.J."/>
            <person name="Probst A.J."/>
            <person name="Thomas B.C."/>
            <person name="Singh A."/>
            <person name="Wilkins M.J."/>
            <person name="Karaoz U."/>
            <person name="Brodie E.L."/>
            <person name="Williams K.H."/>
            <person name="Hubbard S.S."/>
            <person name="Banfield J.F."/>
        </authorList>
    </citation>
    <scope>NUCLEOTIDE SEQUENCE [LARGE SCALE GENOMIC DNA]</scope>
</reference>
<accession>A0A1G2CI56</accession>
<dbReference type="EMBL" id="MHLC01000021">
    <property type="protein sequence ID" value="OGZ01104.1"/>
    <property type="molecule type" value="Genomic_DNA"/>
</dbReference>
<proteinExistence type="predicted"/>
<feature type="transmembrane region" description="Helical" evidence="1">
    <location>
        <begin position="123"/>
        <end position="140"/>
    </location>
</feature>
<comment type="caution">
    <text evidence="2">The sequence shown here is derived from an EMBL/GenBank/DDBJ whole genome shotgun (WGS) entry which is preliminary data.</text>
</comment>
<evidence type="ECO:0000313" key="2">
    <source>
        <dbReference type="EMBL" id="OGZ01104.1"/>
    </source>
</evidence>
<feature type="transmembrane region" description="Helical" evidence="1">
    <location>
        <begin position="98"/>
        <end position="117"/>
    </location>
</feature>
<keyword evidence="1" id="KW-0812">Transmembrane</keyword>
<feature type="transmembrane region" description="Helical" evidence="1">
    <location>
        <begin position="6"/>
        <end position="22"/>
    </location>
</feature>